<name>A8PX94_MALGO</name>
<protein>
    <recommendedName>
        <fullName evidence="2">separase</fullName>
        <ecNumber evidence="2">3.4.22.49</ecNumber>
    </recommendedName>
</protein>
<dbReference type="InParanoid" id="A8PX94"/>
<evidence type="ECO:0000256" key="2">
    <source>
        <dbReference type="ARBA" id="ARBA00012489"/>
    </source>
</evidence>
<dbReference type="Proteomes" id="UP000008837">
    <property type="component" value="Unassembled WGS sequence"/>
</dbReference>
<dbReference type="GO" id="GO:0004197">
    <property type="term" value="F:cysteine-type endopeptidase activity"/>
    <property type="evidence" value="ECO:0007669"/>
    <property type="project" value="InterPro"/>
</dbReference>
<proteinExistence type="predicted"/>
<evidence type="ECO:0000313" key="7">
    <source>
        <dbReference type="EMBL" id="EDP43973.1"/>
    </source>
</evidence>
<dbReference type="GO" id="GO:0072686">
    <property type="term" value="C:mitotic spindle"/>
    <property type="evidence" value="ECO:0007669"/>
    <property type="project" value="TreeGrafter"/>
</dbReference>
<comment type="catalytic activity">
    <reaction evidence="1">
        <text>All bonds known to be hydrolyzed by this endopeptidase have arginine in P1 and an acidic residue in P4. P6 is often occupied by an acidic residue or by a hydroxy-amino-acid residue, the phosphorylation of which enhances cleavage.</text>
        <dbReference type="EC" id="3.4.22.49"/>
    </reaction>
</comment>
<feature type="domain" description="Peptidase C50" evidence="6">
    <location>
        <begin position="1701"/>
        <end position="1796"/>
    </location>
</feature>
<dbReference type="EC" id="3.4.22.49" evidence="2"/>
<evidence type="ECO:0000256" key="5">
    <source>
        <dbReference type="SAM" id="MobiDB-lite"/>
    </source>
</evidence>
<evidence type="ECO:0000256" key="4">
    <source>
        <dbReference type="ARBA" id="ARBA00022829"/>
    </source>
</evidence>
<keyword evidence="4" id="KW-0159">Chromosome partition</keyword>
<dbReference type="Pfam" id="PF03568">
    <property type="entry name" value="Separin_C"/>
    <property type="match status" value="1"/>
</dbReference>
<dbReference type="RefSeq" id="XP_001731187.1">
    <property type="nucleotide sequence ID" value="XM_001731135.1"/>
</dbReference>
<feature type="compositionally biased region" description="Low complexity" evidence="5">
    <location>
        <begin position="783"/>
        <end position="808"/>
    </location>
</feature>
<dbReference type="STRING" id="425265.A8PX94"/>
<dbReference type="GO" id="GO:0044732">
    <property type="term" value="C:mitotic spindle pole body"/>
    <property type="evidence" value="ECO:0007669"/>
    <property type="project" value="TreeGrafter"/>
</dbReference>
<keyword evidence="8" id="KW-1185">Reference proteome</keyword>
<evidence type="ECO:0000313" key="8">
    <source>
        <dbReference type="Proteomes" id="UP000008837"/>
    </source>
</evidence>
<evidence type="ECO:0000259" key="6">
    <source>
        <dbReference type="PROSITE" id="PS51700"/>
    </source>
</evidence>
<dbReference type="GO" id="GO:0005737">
    <property type="term" value="C:cytoplasm"/>
    <property type="evidence" value="ECO:0007669"/>
    <property type="project" value="TreeGrafter"/>
</dbReference>
<organism evidence="7 8">
    <name type="scientific">Malassezia globosa (strain ATCC MYA-4612 / CBS 7966)</name>
    <name type="common">Dandruff-associated fungus</name>
    <dbReference type="NCBI Taxonomy" id="425265"/>
    <lineage>
        <taxon>Eukaryota</taxon>
        <taxon>Fungi</taxon>
        <taxon>Dikarya</taxon>
        <taxon>Basidiomycota</taxon>
        <taxon>Ustilaginomycotina</taxon>
        <taxon>Malasseziomycetes</taxon>
        <taxon>Malasseziales</taxon>
        <taxon>Malasseziaceae</taxon>
        <taxon>Malassezia</taxon>
    </lineage>
</organism>
<feature type="region of interest" description="Disordered" evidence="5">
    <location>
        <begin position="758"/>
        <end position="843"/>
    </location>
</feature>
<dbReference type="KEGG" id="mgl:MGL_1370"/>
<reference evidence="7 8" key="1">
    <citation type="journal article" date="2007" name="Proc. Natl. Acad. Sci. U.S.A.">
        <title>Dandruff-associated Malassezia genomes reveal convergent and divergent virulence traits shared with plant and human fungal pathogens.</title>
        <authorList>
            <person name="Xu J."/>
            <person name="Saunders C.W."/>
            <person name="Hu P."/>
            <person name="Grant R.A."/>
            <person name="Boekhout T."/>
            <person name="Kuramae E.E."/>
            <person name="Kronstad J.W."/>
            <person name="Deangelis Y.M."/>
            <person name="Reeder N.L."/>
            <person name="Johnstone K.R."/>
            <person name="Leland M."/>
            <person name="Fieno A.M."/>
            <person name="Begley W.M."/>
            <person name="Sun Y."/>
            <person name="Lacey M.P."/>
            <person name="Chaudhary T."/>
            <person name="Keough T."/>
            <person name="Chu L."/>
            <person name="Sears R."/>
            <person name="Yuan B."/>
            <person name="Dawson T.L.Jr."/>
        </authorList>
    </citation>
    <scope>NUCLEOTIDE SEQUENCE [LARGE SCALE GENOMIC DNA]</scope>
    <source>
        <strain evidence="8">ATCC MYA-4612 / CBS 7966</strain>
    </source>
</reference>
<feature type="compositionally biased region" description="Pro residues" evidence="5">
    <location>
        <begin position="809"/>
        <end position="818"/>
    </location>
</feature>
<sequence>MPPPRIAQRSGSVPMRHGKLRALDEVLTSLSNAEAIRRADVAALITHMNASSLAHALSLYTSRSTAPTNAGVGWHVHHEDPIDAASVRTAKLVVNAVLSALQVKRSATTTTKFSPQDVLPWLDAFRISMCVLVSSNMDVLTLAPVALSVIRRLADVHMDDYALTELVALRTCIDPSSFTLSATRSVHEPGSAAERLRACMSYACEAPSSAYTTLVLDAYACALQVAPAVASFLHTLVDVWPSLAEWNEYGRAQGLDAACDRTAYMAERATSKMSQTLQRKPDKHQDDPSLTVEALTLRMAALELIMPAASLDPDAVWDRAGRLGALHGLEASYNALVQVYESAQAHQMACGTSFERVITWWTRAAHALGRCDLAPPASSSIPQISGGVSDAETWSACLAALASPADGSTSIPAELMTLPSTPVPPSFVSSLSSQLRTALRNEGPSPTFLIRALHIVRHVPATEGLAMEAVHAACLLLKLVFSEHEPASFDACLQGSESAHAVATPPHQHTLAAHLFHYGSRLYAVKQYAHASRFVQLACTCTEASLPADPDGSWRIALVRQYHVLAGALQHMSQYRPAYTAYMAGVRHAFQAQQNSAEATDLFVRVLRGAHHVSVFALLDPHVLVADVTAIPTATAELRGRAFVSLLDELMPMLQREEAPYAFDTLCTAALDTYDVGTHPVERLRVLLRRSELRVLRQEHVDWDDVRSTVDRVADKAPTPVLLELTLTFYLLATLDCVQMHSYSDALAHVQQARAWHDAHTPAANKSNGQSTRAAVPRRAGSRRNANAAGAAAIAANAAATKTPSRMPSRPPSHPPSRTPSRSLASLPSTPQRREVLDPNDTSHEWTSSMSSLFLLVCDALVYAGLPTAALDILRLAQSEYDAPIIHVRHAEVCIMLGAPDAAWEALCPFEQTSARAMLVHAQIKAILGHVSDAQSLYDAAISEVDVPRCGASAAWERGWDKASLWELQSCAAETCAVVYTASGDASEALHALLHALRIRLRTAMLLAQAAPAAGNVDIQRGEDDDDVFSSSPTRTRSPTRPDHRSARPSSRRVAISSGMPSADKAGVARAASASTTKAPSTRFSGRGMSSLQWRTSCGILSLYRSVSQMYARRGAVRDADAFARECVDFGDTVSVPWMRASAHAWLAEWTCSCGDTASAAQLAAQAYESNTQVCPSLARVHAAYVLDVVADDGVFERSKQCLHEVEEAAKMRVWHDMHNRITCAQAVRLVDTRSGAARDLVSSLDGCAAHLIRARTYLAEARAAIQSDAVFGMLPDMARSVPSVMPSSRRVSPAIRSAYELLEQARAAAEHVLTNAAVLDVCDVRMALVCAREAVLTSASLGRSSVADEASSGTASALSPAPSMSSAACVVAAMTNAVSSISVRRACADARVRRAMRPKAEWLHRLSASSVVKPWREYDVQAMPTWSDAGAAAAVISLSSDARELIVARYGDAYDPCVFVLPLHRQSYRDAEDDDDVLHVETVMTELRQIIHSSNVGVQGAKDVKALEARKVWWTHRRALDAQLGSLLQLVQDAWFSGLHGLLAPWPSPSAMYCLRDKVESVLACACGSPTRVRLTRALPDASLACLAAMQTYRDEDLEDWLHYALDAYQLGGVPVAQDEVDLDELCVDLRSALDEFHVKYAGFDAQQHHMYLVLDRHLCELPWESLPVLRSQSVTRLTSLDQLPHCVQKNPSEPIPLRTSNTAYLLNPSGDLTRSEERFAPCLQAHSTWHGTIGRAPVLDEVAQALASHDTFLYFGHSGAEMYVHPARLRELSRCAATMLWGCSSGALQVQGVHDPMGTPYHYAVAQCPALLAALWDTTDRELDLVCEAVLQCVGLFADREATSSSEPKRLSLSQALVAARERCKLPYLTGAACVVYGAPVIWV</sequence>
<comment type="caution">
    <text evidence="7">The sequence shown here is derived from an EMBL/GenBank/DDBJ whole genome shotgun (WGS) entry which is preliminary data.</text>
</comment>
<dbReference type="GO" id="GO:0005634">
    <property type="term" value="C:nucleus"/>
    <property type="evidence" value="ECO:0007669"/>
    <property type="project" value="InterPro"/>
</dbReference>
<dbReference type="GeneID" id="5855494"/>
<accession>A8PX94</accession>
<feature type="compositionally biased region" description="Low complexity" evidence="5">
    <location>
        <begin position="1030"/>
        <end position="1039"/>
    </location>
</feature>
<feature type="compositionally biased region" description="Low complexity" evidence="5">
    <location>
        <begin position="1069"/>
        <end position="1082"/>
    </location>
</feature>
<evidence type="ECO:0000256" key="3">
    <source>
        <dbReference type="ARBA" id="ARBA00022801"/>
    </source>
</evidence>
<gene>
    <name evidence="7" type="ORF">MGL_1370</name>
</gene>
<dbReference type="VEuPathDB" id="FungiDB:MGL_1370"/>
<feature type="compositionally biased region" description="Polar residues" evidence="5">
    <location>
        <begin position="764"/>
        <end position="773"/>
    </location>
</feature>
<dbReference type="PANTHER" id="PTHR12792">
    <property type="entry name" value="EXTRA SPINDLE POLES 1-RELATED"/>
    <property type="match status" value="1"/>
</dbReference>
<dbReference type="InterPro" id="IPR005314">
    <property type="entry name" value="Peptidase_C50"/>
</dbReference>
<dbReference type="PANTHER" id="PTHR12792:SF0">
    <property type="entry name" value="SEPARIN"/>
    <property type="match status" value="1"/>
</dbReference>
<feature type="region of interest" description="Disordered" evidence="5">
    <location>
        <begin position="1018"/>
        <end position="1089"/>
    </location>
</feature>
<dbReference type="OrthoDB" id="10255632at2759"/>
<dbReference type="InterPro" id="IPR030397">
    <property type="entry name" value="SEPARIN_core_dom"/>
</dbReference>
<dbReference type="PROSITE" id="PS51700">
    <property type="entry name" value="SEPARIN"/>
    <property type="match status" value="1"/>
</dbReference>
<evidence type="ECO:0000256" key="1">
    <source>
        <dbReference type="ARBA" id="ARBA00000451"/>
    </source>
</evidence>
<dbReference type="GO" id="GO:0006508">
    <property type="term" value="P:proteolysis"/>
    <property type="evidence" value="ECO:0007669"/>
    <property type="project" value="InterPro"/>
</dbReference>
<dbReference type="GO" id="GO:0051307">
    <property type="term" value="P:meiotic chromosome separation"/>
    <property type="evidence" value="ECO:0007669"/>
    <property type="project" value="TreeGrafter"/>
</dbReference>
<feature type="compositionally biased region" description="Basic and acidic residues" evidence="5">
    <location>
        <begin position="832"/>
        <end position="843"/>
    </location>
</feature>
<keyword evidence="3" id="KW-0378">Hydrolase</keyword>
<dbReference type="EMBL" id="AAYY01000004">
    <property type="protein sequence ID" value="EDP43973.1"/>
    <property type="molecule type" value="Genomic_DNA"/>
</dbReference>
<dbReference type="OMA" id="CELPWES"/>